<dbReference type="Proteomes" id="UP000823674">
    <property type="component" value="Chromosome A01"/>
</dbReference>
<evidence type="ECO:0000256" key="1">
    <source>
        <dbReference type="SAM" id="MobiDB-lite"/>
    </source>
</evidence>
<accession>A0ABQ7NYE1</accession>
<proteinExistence type="predicted"/>
<feature type="compositionally biased region" description="Basic and acidic residues" evidence="1">
    <location>
        <begin position="1"/>
        <end position="14"/>
    </location>
</feature>
<evidence type="ECO:0000313" key="2">
    <source>
        <dbReference type="EMBL" id="KAG5415873.1"/>
    </source>
</evidence>
<comment type="caution">
    <text evidence="2">The sequence shown here is derived from an EMBL/GenBank/DDBJ whole genome shotgun (WGS) entry which is preliminary data.</text>
</comment>
<dbReference type="EMBL" id="JADBGQ010000001">
    <property type="protein sequence ID" value="KAG5415873.1"/>
    <property type="molecule type" value="Genomic_DNA"/>
</dbReference>
<evidence type="ECO:0000313" key="3">
    <source>
        <dbReference type="Proteomes" id="UP000823674"/>
    </source>
</evidence>
<feature type="region of interest" description="Disordered" evidence="1">
    <location>
        <begin position="1"/>
        <end position="22"/>
    </location>
</feature>
<gene>
    <name evidence="2" type="primary">A01g510040.1_BraROA</name>
    <name evidence="2" type="ORF">IGI04_003440</name>
</gene>
<organism evidence="2 3">
    <name type="scientific">Brassica rapa subsp. trilocularis</name>
    <dbReference type="NCBI Taxonomy" id="1813537"/>
    <lineage>
        <taxon>Eukaryota</taxon>
        <taxon>Viridiplantae</taxon>
        <taxon>Streptophyta</taxon>
        <taxon>Embryophyta</taxon>
        <taxon>Tracheophyta</taxon>
        <taxon>Spermatophyta</taxon>
        <taxon>Magnoliopsida</taxon>
        <taxon>eudicotyledons</taxon>
        <taxon>Gunneridae</taxon>
        <taxon>Pentapetalae</taxon>
        <taxon>rosids</taxon>
        <taxon>malvids</taxon>
        <taxon>Brassicales</taxon>
        <taxon>Brassicaceae</taxon>
        <taxon>Brassiceae</taxon>
        <taxon>Brassica</taxon>
    </lineage>
</organism>
<sequence>MTESTDKKKKEKTPQHGFRAQHRIGELGGSVKPWGFELVEILRHHEICCSRNWFCIQSKQEQVYDVSVYLALAHSSSLGPGWDRGSIRPMYAKVSAR</sequence>
<keyword evidence="3" id="KW-1185">Reference proteome</keyword>
<name>A0ABQ7NYE1_BRACM</name>
<reference evidence="2 3" key="1">
    <citation type="submission" date="2021-03" db="EMBL/GenBank/DDBJ databases">
        <authorList>
            <person name="King G.J."/>
            <person name="Bancroft I."/>
            <person name="Baten A."/>
            <person name="Bloomfield J."/>
            <person name="Borpatragohain P."/>
            <person name="He Z."/>
            <person name="Irish N."/>
            <person name="Irwin J."/>
            <person name="Liu K."/>
            <person name="Mauleon R.P."/>
            <person name="Moore J."/>
            <person name="Morris R."/>
            <person name="Ostergaard L."/>
            <person name="Wang B."/>
            <person name="Wells R."/>
        </authorList>
    </citation>
    <scope>NUCLEOTIDE SEQUENCE [LARGE SCALE GENOMIC DNA]</scope>
    <source>
        <strain evidence="2">R-o-18</strain>
        <tissue evidence="2">Leaf</tissue>
    </source>
</reference>
<protein>
    <submittedName>
        <fullName evidence="2">Uncharacterized protein</fullName>
    </submittedName>
</protein>